<dbReference type="PANTHER" id="PTHR48105">
    <property type="entry name" value="THIOREDOXIN REDUCTASE 1-RELATED-RELATED"/>
    <property type="match status" value="1"/>
</dbReference>
<dbReference type="GO" id="GO:0004791">
    <property type="term" value="F:thioredoxin-disulfide reductase (NADPH) activity"/>
    <property type="evidence" value="ECO:0007669"/>
    <property type="project" value="UniProtKB-EC"/>
</dbReference>
<dbReference type="Gene3D" id="3.50.50.60">
    <property type="entry name" value="FAD/NAD(P)-binding domain"/>
    <property type="match status" value="2"/>
</dbReference>
<feature type="domain" description="FAD/NAD(P)-binding" evidence="4">
    <location>
        <begin position="67"/>
        <end position="356"/>
    </location>
</feature>
<reference evidence="5" key="1">
    <citation type="submission" date="2021-01" db="EMBL/GenBank/DDBJ databases">
        <title>Whole genome shotgun sequence of Rugosimonospora africana NBRC 104875.</title>
        <authorList>
            <person name="Komaki H."/>
            <person name="Tamura T."/>
        </authorList>
    </citation>
    <scope>NUCLEOTIDE SEQUENCE</scope>
    <source>
        <strain evidence="5">NBRC 104875</strain>
    </source>
</reference>
<dbReference type="PRINTS" id="PR00469">
    <property type="entry name" value="PNDRDTASEII"/>
</dbReference>
<comment type="catalytic activity">
    <reaction evidence="3">
        <text>[thioredoxin]-dithiol + NADP(+) = [thioredoxin]-disulfide + NADPH + H(+)</text>
        <dbReference type="Rhea" id="RHEA:20345"/>
        <dbReference type="Rhea" id="RHEA-COMP:10698"/>
        <dbReference type="Rhea" id="RHEA-COMP:10700"/>
        <dbReference type="ChEBI" id="CHEBI:15378"/>
        <dbReference type="ChEBI" id="CHEBI:29950"/>
        <dbReference type="ChEBI" id="CHEBI:50058"/>
        <dbReference type="ChEBI" id="CHEBI:57783"/>
        <dbReference type="ChEBI" id="CHEBI:58349"/>
        <dbReference type="EC" id="1.8.1.9"/>
    </reaction>
</comment>
<gene>
    <name evidence="5" type="ORF">Raf01_65670</name>
</gene>
<keyword evidence="2" id="KW-0560">Oxidoreductase</keyword>
<evidence type="ECO:0000313" key="5">
    <source>
        <dbReference type="EMBL" id="GIH18395.1"/>
    </source>
</evidence>
<evidence type="ECO:0000313" key="6">
    <source>
        <dbReference type="Proteomes" id="UP000642748"/>
    </source>
</evidence>
<dbReference type="InterPro" id="IPR023753">
    <property type="entry name" value="FAD/NAD-binding_dom"/>
</dbReference>
<evidence type="ECO:0000256" key="2">
    <source>
        <dbReference type="ARBA" id="ARBA00023002"/>
    </source>
</evidence>
<organism evidence="5 6">
    <name type="scientific">Rugosimonospora africana</name>
    <dbReference type="NCBI Taxonomy" id="556532"/>
    <lineage>
        <taxon>Bacteria</taxon>
        <taxon>Bacillati</taxon>
        <taxon>Actinomycetota</taxon>
        <taxon>Actinomycetes</taxon>
        <taxon>Micromonosporales</taxon>
        <taxon>Micromonosporaceae</taxon>
        <taxon>Rugosimonospora</taxon>
    </lineage>
</organism>
<evidence type="ECO:0000256" key="3">
    <source>
        <dbReference type="ARBA" id="ARBA00048132"/>
    </source>
</evidence>
<evidence type="ECO:0000259" key="4">
    <source>
        <dbReference type="Pfam" id="PF07992"/>
    </source>
</evidence>
<sequence>MTSHRIPYDWVDIDRDPEGRAYVERVQHGGRTIPTVAFPDGTHLIAPGDDELAGKLGLAVRAERESYDLVIVGGGPAGLAAAIYAAREGIEALVVEKAGLGGQAGVTERIENYPGFPDGIGGGELADRFIAQARRYGVELLEAAEVTEVEPDGQCLCVRLGGGQEICAPTVLIATGSTYKRLGVPGEEELIGAGVHFCATCDGPFYRGVEELMVIGGGNSGLEEALYLSQFAERIRVVTRGELSASALVREKVGKDPRFTVHTNTDIMSLAGEGGRLTEVLARDRAAGRELRFTPAAAFVFIGLNPNTDWLGGMLRRDRWGFIVTDDAFATSVPGVFCAGDVRSGATKQLGSAVGDGIAALIAIRSYLQRVGEMASVEVNS</sequence>
<proteinExistence type="predicted"/>
<dbReference type="InterPro" id="IPR050097">
    <property type="entry name" value="Ferredoxin-NADP_redctase_2"/>
</dbReference>
<dbReference type="Gene3D" id="3.40.30.10">
    <property type="entry name" value="Glutaredoxin"/>
    <property type="match status" value="1"/>
</dbReference>
<keyword evidence="6" id="KW-1185">Reference proteome</keyword>
<dbReference type="Proteomes" id="UP000642748">
    <property type="component" value="Unassembled WGS sequence"/>
</dbReference>
<dbReference type="PRINTS" id="PR00368">
    <property type="entry name" value="FADPNR"/>
</dbReference>
<dbReference type="InterPro" id="IPR036188">
    <property type="entry name" value="FAD/NAD-bd_sf"/>
</dbReference>
<protein>
    <recommendedName>
        <fullName evidence="4">FAD/NAD(P)-binding domain-containing protein</fullName>
    </recommendedName>
</protein>
<evidence type="ECO:0000256" key="1">
    <source>
        <dbReference type="ARBA" id="ARBA00022630"/>
    </source>
</evidence>
<dbReference type="SUPFAM" id="SSF51905">
    <property type="entry name" value="FAD/NAD(P)-binding domain"/>
    <property type="match status" value="1"/>
</dbReference>
<keyword evidence="1" id="KW-0285">Flavoprotein</keyword>
<dbReference type="EMBL" id="BONZ01000066">
    <property type="protein sequence ID" value="GIH18395.1"/>
    <property type="molecule type" value="Genomic_DNA"/>
</dbReference>
<name>A0A8J3QZ23_9ACTN</name>
<dbReference type="AlphaFoldDB" id="A0A8J3QZ23"/>
<comment type="caution">
    <text evidence="5">The sequence shown here is derived from an EMBL/GenBank/DDBJ whole genome shotgun (WGS) entry which is preliminary data.</text>
</comment>
<dbReference type="Pfam" id="PF07992">
    <property type="entry name" value="Pyr_redox_2"/>
    <property type="match status" value="1"/>
</dbReference>
<accession>A0A8J3QZ23</accession>